<dbReference type="GO" id="GO:0008360">
    <property type="term" value="P:regulation of cell shape"/>
    <property type="evidence" value="ECO:0007669"/>
    <property type="project" value="UniProtKB-KW"/>
</dbReference>
<dbReference type="InterPro" id="IPR038740">
    <property type="entry name" value="BioF2-like_GNAT_dom"/>
</dbReference>
<organism evidence="8 9">
    <name type="scientific">Phocaeicola massiliensis B84634 = Timone 84634 = DSM 17679 = JCM 13223</name>
    <dbReference type="NCBI Taxonomy" id="1121098"/>
    <lineage>
        <taxon>Bacteria</taxon>
        <taxon>Pseudomonadati</taxon>
        <taxon>Bacteroidota</taxon>
        <taxon>Bacteroidia</taxon>
        <taxon>Bacteroidales</taxon>
        <taxon>Bacteroidaceae</taxon>
        <taxon>Phocaeicola</taxon>
    </lineage>
</organism>
<evidence type="ECO:0000256" key="3">
    <source>
        <dbReference type="ARBA" id="ARBA00022960"/>
    </source>
</evidence>
<evidence type="ECO:0000256" key="6">
    <source>
        <dbReference type="ARBA" id="ARBA00023316"/>
    </source>
</evidence>
<keyword evidence="3" id="KW-0133">Cell shape</keyword>
<keyword evidence="6" id="KW-0961">Cell wall biogenesis/degradation</keyword>
<dbReference type="HOGENOM" id="CLU_849057_0_0_10"/>
<proteinExistence type="inferred from homology"/>
<dbReference type="GO" id="GO:0016755">
    <property type="term" value="F:aminoacyltransferase activity"/>
    <property type="evidence" value="ECO:0007669"/>
    <property type="project" value="InterPro"/>
</dbReference>
<dbReference type="eggNOG" id="COG2348">
    <property type="taxonomic scope" value="Bacteria"/>
</dbReference>
<dbReference type="Gene3D" id="3.40.630.30">
    <property type="match status" value="1"/>
</dbReference>
<sequence length="326" mass="38823">MPIRLTTYRKGNSIPALPGYTIFNSTELFRVYELTRGYEPILIVAYLEERPVAKLLAVIRKSVRLFPPSIIKRCEIYGNGEYFDETQNREELFSYILEHLTHEVLQKSFLIEFRNLDNPLFGYKAFRKNKYFPINWLRVYNSLHSRTPLERLSVSRKRQINKALKNGAYIEVADNDKDITLFSKMLKKAYSSQVRKHFPDLNFFRLLTWQRPDKEMAKIFLVKYKDKIIGGSVCVFSNGNAYLWFSGGMRKTYAFLYPGVLAVWAALTYAREEGYEHFEFMDAGLPFKKHGYREFILRFGGKQSSTRRWFRFRWKWLNKLLCRMYI</sequence>
<dbReference type="GO" id="GO:0071555">
    <property type="term" value="P:cell wall organization"/>
    <property type="evidence" value="ECO:0007669"/>
    <property type="project" value="UniProtKB-KW"/>
</dbReference>
<protein>
    <recommendedName>
        <fullName evidence="7">BioF2-like acetyltransferase domain-containing protein</fullName>
    </recommendedName>
</protein>
<dbReference type="OrthoDB" id="934591at2"/>
<accession>U6RRD6</accession>
<dbReference type="PATRIC" id="fig|1121098.3.peg.581"/>
<reference evidence="8 9" key="1">
    <citation type="submission" date="2013-04" db="EMBL/GenBank/DDBJ databases">
        <title>The Genome Sequence of Bacteroides massiliensis DSM 17679.</title>
        <authorList>
            <consortium name="The Broad Institute Genomics Platform"/>
            <person name="Earl A."/>
            <person name="Ward D."/>
            <person name="Feldgarden M."/>
            <person name="Gevers D."/>
            <person name="Martens E."/>
            <person name="Fenner L."/>
            <person name="Roux V."/>
            <person name="Mallet M.N."/>
            <person name="Raoult D."/>
            <person name="Walker B."/>
            <person name="Young S."/>
            <person name="Zeng Q."/>
            <person name="Gargeya S."/>
            <person name="Fitzgerald M."/>
            <person name="Haas B."/>
            <person name="Abouelleil A."/>
            <person name="Allen A.W."/>
            <person name="Alvarado L."/>
            <person name="Arachchi H.M."/>
            <person name="Berlin A.M."/>
            <person name="Chapman S.B."/>
            <person name="Gainer-Dewar J."/>
            <person name="Goldberg J."/>
            <person name="Griggs A."/>
            <person name="Gujja S."/>
            <person name="Hansen M."/>
            <person name="Howarth C."/>
            <person name="Imamovic A."/>
            <person name="Ireland A."/>
            <person name="Larimer J."/>
            <person name="McCowan C."/>
            <person name="Murphy C."/>
            <person name="Pearson M."/>
            <person name="Poon T.W."/>
            <person name="Priest M."/>
            <person name="Roberts A."/>
            <person name="Saif S."/>
            <person name="Shea T."/>
            <person name="Sisk P."/>
            <person name="Sykes S."/>
            <person name="Wortman J."/>
            <person name="Nusbaum C."/>
            <person name="Birren B."/>
        </authorList>
    </citation>
    <scope>NUCLEOTIDE SEQUENCE [LARGE SCALE GENOMIC DNA]</scope>
    <source>
        <strain evidence="9">B84634 / Timone 84634 / DSM 17679 / JCM 13223</strain>
    </source>
</reference>
<comment type="caution">
    <text evidence="8">The sequence shown here is derived from an EMBL/GenBank/DDBJ whole genome shotgun (WGS) entry which is preliminary data.</text>
</comment>
<dbReference type="InterPro" id="IPR016181">
    <property type="entry name" value="Acyl_CoA_acyltransferase"/>
</dbReference>
<evidence type="ECO:0000256" key="1">
    <source>
        <dbReference type="ARBA" id="ARBA00009943"/>
    </source>
</evidence>
<dbReference type="PROSITE" id="PS51191">
    <property type="entry name" value="FEMABX"/>
    <property type="match status" value="1"/>
</dbReference>
<comment type="similarity">
    <text evidence="1">Belongs to the FemABX family.</text>
</comment>
<evidence type="ECO:0000259" key="7">
    <source>
        <dbReference type="Pfam" id="PF13480"/>
    </source>
</evidence>
<evidence type="ECO:0000313" key="9">
    <source>
        <dbReference type="Proteomes" id="UP000017831"/>
    </source>
</evidence>
<keyword evidence="4" id="KW-0573">Peptidoglycan synthesis</keyword>
<keyword evidence="9" id="KW-1185">Reference proteome</keyword>
<dbReference type="PANTHER" id="PTHR36174">
    <property type="entry name" value="LIPID II:GLYCINE GLYCYLTRANSFERASE"/>
    <property type="match status" value="1"/>
</dbReference>
<dbReference type="STRING" id="1121098.HMPREF1534_00570"/>
<dbReference type="GO" id="GO:0009252">
    <property type="term" value="P:peptidoglycan biosynthetic process"/>
    <property type="evidence" value="ECO:0007669"/>
    <property type="project" value="UniProtKB-KW"/>
</dbReference>
<dbReference type="Proteomes" id="UP000017831">
    <property type="component" value="Unassembled WGS sequence"/>
</dbReference>
<gene>
    <name evidence="8" type="ORF">HMPREF1534_00570</name>
</gene>
<dbReference type="EMBL" id="AQHY01000007">
    <property type="protein sequence ID" value="EOA57803.1"/>
    <property type="molecule type" value="Genomic_DNA"/>
</dbReference>
<dbReference type="Pfam" id="PF13480">
    <property type="entry name" value="Acetyltransf_6"/>
    <property type="match status" value="1"/>
</dbReference>
<evidence type="ECO:0000256" key="2">
    <source>
        <dbReference type="ARBA" id="ARBA00022679"/>
    </source>
</evidence>
<dbReference type="RefSeq" id="WP_005936815.1">
    <property type="nucleotide sequence ID" value="NZ_KB890320.1"/>
</dbReference>
<name>U6RRD6_9BACT</name>
<dbReference type="GeneID" id="60063368"/>
<evidence type="ECO:0000313" key="8">
    <source>
        <dbReference type="EMBL" id="EOA57803.1"/>
    </source>
</evidence>
<feature type="domain" description="BioF2-like acetyltransferase" evidence="7">
    <location>
        <begin position="157"/>
        <end position="289"/>
    </location>
</feature>
<keyword evidence="2" id="KW-0808">Transferase</keyword>
<dbReference type="PANTHER" id="PTHR36174:SF1">
    <property type="entry name" value="LIPID II:GLYCINE GLYCYLTRANSFERASE"/>
    <property type="match status" value="1"/>
</dbReference>
<keyword evidence="5" id="KW-0012">Acyltransferase</keyword>
<evidence type="ECO:0000256" key="4">
    <source>
        <dbReference type="ARBA" id="ARBA00022984"/>
    </source>
</evidence>
<evidence type="ECO:0000256" key="5">
    <source>
        <dbReference type="ARBA" id="ARBA00023315"/>
    </source>
</evidence>
<dbReference type="AlphaFoldDB" id="U6RRD6"/>
<dbReference type="SUPFAM" id="SSF55729">
    <property type="entry name" value="Acyl-CoA N-acyltransferases (Nat)"/>
    <property type="match status" value="1"/>
</dbReference>
<dbReference type="InterPro" id="IPR050644">
    <property type="entry name" value="PG_Glycine_Bridge_Synth"/>
</dbReference>
<dbReference type="InterPro" id="IPR003447">
    <property type="entry name" value="FEMABX"/>
</dbReference>